<evidence type="ECO:0000256" key="10">
    <source>
        <dbReference type="PROSITE-ProRule" id="PRU10141"/>
    </source>
</evidence>
<dbReference type="InterPro" id="IPR011029">
    <property type="entry name" value="DEATH-like_dom_sf"/>
</dbReference>
<dbReference type="Gene3D" id="1.10.533.10">
    <property type="entry name" value="Death Domain, Fas"/>
    <property type="match status" value="1"/>
</dbReference>
<dbReference type="Proteomes" id="UP001233172">
    <property type="component" value="Unassembled WGS sequence"/>
</dbReference>
<reference evidence="12" key="2">
    <citation type="submission" date="2023-04" db="EMBL/GenBank/DDBJ databases">
        <authorList>
            <person name="Bu L."/>
            <person name="Lu L."/>
            <person name="Laidemitt M.R."/>
            <person name="Zhang S.M."/>
            <person name="Mutuku M."/>
            <person name="Mkoji G."/>
            <person name="Steinauer M."/>
            <person name="Loker E.S."/>
        </authorList>
    </citation>
    <scope>NUCLEOTIDE SEQUENCE</scope>
    <source>
        <strain evidence="12">KasaAsao</strain>
        <tissue evidence="12">Whole Snail</tissue>
    </source>
</reference>
<organism evidence="12 13">
    <name type="scientific">Biomphalaria pfeifferi</name>
    <name type="common">Bloodfluke planorb</name>
    <name type="synonym">Freshwater snail</name>
    <dbReference type="NCBI Taxonomy" id="112525"/>
    <lineage>
        <taxon>Eukaryota</taxon>
        <taxon>Metazoa</taxon>
        <taxon>Spiralia</taxon>
        <taxon>Lophotrochozoa</taxon>
        <taxon>Mollusca</taxon>
        <taxon>Gastropoda</taxon>
        <taxon>Heterobranchia</taxon>
        <taxon>Euthyneura</taxon>
        <taxon>Panpulmonata</taxon>
        <taxon>Hygrophila</taxon>
        <taxon>Lymnaeoidea</taxon>
        <taxon>Planorbidae</taxon>
        <taxon>Biomphalaria</taxon>
    </lineage>
</organism>
<keyword evidence="12" id="KW-0675">Receptor</keyword>
<dbReference type="SUPFAM" id="SSF56112">
    <property type="entry name" value="Protein kinase-like (PK-like)"/>
    <property type="match status" value="1"/>
</dbReference>
<keyword evidence="5 10" id="KW-0547">Nucleotide-binding</keyword>
<evidence type="ECO:0000256" key="9">
    <source>
        <dbReference type="ARBA" id="ARBA00048679"/>
    </source>
</evidence>
<keyword evidence="13" id="KW-1185">Reference proteome</keyword>
<dbReference type="AlphaFoldDB" id="A0AAD8BSC1"/>
<dbReference type="InterPro" id="IPR011009">
    <property type="entry name" value="Kinase-like_dom_sf"/>
</dbReference>
<evidence type="ECO:0000256" key="7">
    <source>
        <dbReference type="ARBA" id="ARBA00022840"/>
    </source>
</evidence>
<dbReference type="EC" id="2.7.11.1" evidence="2"/>
<reference evidence="12" key="1">
    <citation type="journal article" date="2023" name="PLoS Negl. Trop. Dis.">
        <title>A genome sequence for Biomphalaria pfeifferi, the major vector snail for the human-infecting parasite Schistosoma mansoni.</title>
        <authorList>
            <person name="Bu L."/>
            <person name="Lu L."/>
            <person name="Laidemitt M.R."/>
            <person name="Zhang S.M."/>
            <person name="Mutuku M."/>
            <person name="Mkoji G."/>
            <person name="Steinauer M."/>
            <person name="Loker E.S."/>
        </authorList>
    </citation>
    <scope>NUCLEOTIDE SEQUENCE</scope>
    <source>
        <strain evidence="12">KasaAsao</strain>
    </source>
</reference>
<dbReference type="PANTHER" id="PTHR27006">
    <property type="entry name" value="PROMASTIGOTE SURFACE ANTIGEN PROTEIN PSA"/>
    <property type="match status" value="1"/>
</dbReference>
<dbReference type="PROSITE" id="PS00107">
    <property type="entry name" value="PROTEIN_KINASE_ATP"/>
    <property type="match status" value="1"/>
</dbReference>
<dbReference type="Gene3D" id="1.10.510.10">
    <property type="entry name" value="Transferase(Phosphotransferase) domain 1"/>
    <property type="match status" value="1"/>
</dbReference>
<dbReference type="Pfam" id="PF00069">
    <property type="entry name" value="Pkinase"/>
    <property type="match status" value="1"/>
</dbReference>
<gene>
    <name evidence="12" type="ORF">Bpfe_010899</name>
</gene>
<dbReference type="EMBL" id="JASAOG010000040">
    <property type="protein sequence ID" value="KAK0059731.1"/>
    <property type="molecule type" value="Genomic_DNA"/>
</dbReference>
<dbReference type="PROSITE" id="PS00108">
    <property type="entry name" value="PROTEIN_KINASE_ST"/>
    <property type="match status" value="1"/>
</dbReference>
<evidence type="ECO:0000259" key="11">
    <source>
        <dbReference type="PROSITE" id="PS50011"/>
    </source>
</evidence>
<comment type="catalytic activity">
    <reaction evidence="9">
        <text>L-seryl-[protein] + ATP = O-phospho-L-seryl-[protein] + ADP + H(+)</text>
        <dbReference type="Rhea" id="RHEA:17989"/>
        <dbReference type="Rhea" id="RHEA-COMP:9863"/>
        <dbReference type="Rhea" id="RHEA-COMP:11604"/>
        <dbReference type="ChEBI" id="CHEBI:15378"/>
        <dbReference type="ChEBI" id="CHEBI:29999"/>
        <dbReference type="ChEBI" id="CHEBI:30616"/>
        <dbReference type="ChEBI" id="CHEBI:83421"/>
        <dbReference type="ChEBI" id="CHEBI:456216"/>
        <dbReference type="EC" id="2.7.11.1"/>
    </reaction>
</comment>
<evidence type="ECO:0000256" key="5">
    <source>
        <dbReference type="ARBA" id="ARBA00022741"/>
    </source>
</evidence>
<evidence type="ECO:0000313" key="13">
    <source>
        <dbReference type="Proteomes" id="UP001233172"/>
    </source>
</evidence>
<protein>
    <recommendedName>
        <fullName evidence="2">non-specific serine/threonine protein kinase</fullName>
        <ecNumber evidence="2">2.7.11.1</ecNumber>
    </recommendedName>
</protein>
<proteinExistence type="inferred from homology"/>
<keyword evidence="7 10" id="KW-0067">ATP-binding</keyword>
<dbReference type="PROSITE" id="PS50011">
    <property type="entry name" value="PROTEIN_KINASE_DOM"/>
    <property type="match status" value="1"/>
</dbReference>
<accession>A0AAD8BSC1</accession>
<keyword evidence="6 12" id="KW-0418">Kinase</keyword>
<keyword evidence="3" id="KW-0723">Serine/threonine-protein kinase</keyword>
<feature type="binding site" evidence="10">
    <location>
        <position position="266"/>
    </location>
    <ligand>
        <name>ATP</name>
        <dbReference type="ChEBI" id="CHEBI:30616"/>
    </ligand>
</feature>
<dbReference type="InterPro" id="IPR000719">
    <property type="entry name" value="Prot_kinase_dom"/>
</dbReference>
<dbReference type="Gene3D" id="3.30.200.20">
    <property type="entry name" value="Phosphorylase Kinase, domain 1"/>
    <property type="match status" value="1"/>
</dbReference>
<feature type="domain" description="Protein kinase" evidence="11">
    <location>
        <begin position="238"/>
        <end position="513"/>
    </location>
</feature>
<dbReference type="GO" id="GO:0004674">
    <property type="term" value="F:protein serine/threonine kinase activity"/>
    <property type="evidence" value="ECO:0007669"/>
    <property type="project" value="UniProtKB-KW"/>
</dbReference>
<evidence type="ECO:0000256" key="6">
    <source>
        <dbReference type="ARBA" id="ARBA00022777"/>
    </source>
</evidence>
<dbReference type="SUPFAM" id="SSF47986">
    <property type="entry name" value="DEATH domain"/>
    <property type="match status" value="1"/>
</dbReference>
<dbReference type="FunFam" id="1.10.510.10:FF:000754">
    <property type="entry name" value="Interleukin-1 receptor-associated kinase"/>
    <property type="match status" value="1"/>
</dbReference>
<name>A0AAD8BSC1_BIOPF</name>
<dbReference type="InterPro" id="IPR008271">
    <property type="entry name" value="Ser/Thr_kinase_AS"/>
</dbReference>
<evidence type="ECO:0000256" key="1">
    <source>
        <dbReference type="ARBA" id="ARBA00008718"/>
    </source>
</evidence>
<keyword evidence="4" id="KW-0808">Transferase</keyword>
<evidence type="ECO:0000256" key="8">
    <source>
        <dbReference type="ARBA" id="ARBA00047899"/>
    </source>
</evidence>
<evidence type="ECO:0000256" key="3">
    <source>
        <dbReference type="ARBA" id="ARBA00022527"/>
    </source>
</evidence>
<dbReference type="SMART" id="SM00220">
    <property type="entry name" value="S_TKc"/>
    <property type="match status" value="1"/>
</dbReference>
<comment type="catalytic activity">
    <reaction evidence="8">
        <text>L-threonyl-[protein] + ATP = O-phospho-L-threonyl-[protein] + ADP + H(+)</text>
        <dbReference type="Rhea" id="RHEA:46608"/>
        <dbReference type="Rhea" id="RHEA-COMP:11060"/>
        <dbReference type="Rhea" id="RHEA-COMP:11605"/>
        <dbReference type="ChEBI" id="CHEBI:15378"/>
        <dbReference type="ChEBI" id="CHEBI:30013"/>
        <dbReference type="ChEBI" id="CHEBI:30616"/>
        <dbReference type="ChEBI" id="CHEBI:61977"/>
        <dbReference type="ChEBI" id="CHEBI:456216"/>
        <dbReference type="EC" id="2.7.11.1"/>
    </reaction>
</comment>
<evidence type="ECO:0000256" key="2">
    <source>
        <dbReference type="ARBA" id="ARBA00012513"/>
    </source>
</evidence>
<comment type="caution">
    <text evidence="12">The sequence shown here is derived from an EMBL/GenBank/DDBJ whole genome shotgun (WGS) entry which is preliminary data.</text>
</comment>
<dbReference type="InterPro" id="IPR017441">
    <property type="entry name" value="Protein_kinase_ATP_BS"/>
</dbReference>
<sequence length="520" mass="57586">MTDHTKITQETFIRFLPYNVCLQLATHLDVGDLWEELVSVIPKNPNILLTDTNDNYDLRYNNSQIQNLSSRNTARGKSCTRALIVDWGRQNVTVKHLIQALKRARLTAASDFLISLLGEGPTEPLPQPQLSTQITDIRHIDVSYPSSSDSCYNVKIDHECYQNKANTEIGEDNLASEARRISISSTGQLDDVKCSTSINNVSDINQGALPIKEEIALKDVQFEVLKKITNNFDVRTVKEGGKLIGSGGFGKVFLGTFHTGFQIAVKLLISCSEDDIQSQFKNEVETLCKYKHENLVLLLGYSVDGDNRCLIYQYMCNGSLEDRLACNFNTPPLQNNLRFHIAKGTASGIEYLHEGGLIHRDIKSANILLDAKFNPKVGDFATARVSPKGETSTLKTSVIIGTLSYLAPEACSFVVHPGLDVFSYGVVILEILTGLPVMDPHREDQDLKIHVQELCTPNDEGEAAGTIYDILDTKGGNWDSAVVDALYSISCRCQEVKQKRPKMAAILAELEALELTDVKC</sequence>
<evidence type="ECO:0000256" key="4">
    <source>
        <dbReference type="ARBA" id="ARBA00022679"/>
    </source>
</evidence>
<evidence type="ECO:0000313" key="12">
    <source>
        <dbReference type="EMBL" id="KAK0059731.1"/>
    </source>
</evidence>
<dbReference type="PANTHER" id="PTHR27006:SF606">
    <property type="entry name" value="INTERLEUKIN-1 RECEPTOR-ASSOCIATED KINASE 4"/>
    <property type="match status" value="1"/>
</dbReference>
<comment type="similarity">
    <text evidence="1">Belongs to the protein kinase superfamily. TKL Ser/Thr protein kinase family. Pelle subfamily.</text>
</comment>
<dbReference type="GO" id="GO:0005524">
    <property type="term" value="F:ATP binding"/>
    <property type="evidence" value="ECO:0007669"/>
    <property type="project" value="UniProtKB-UniRule"/>
</dbReference>